<accession>A0A285Q1C7</accession>
<dbReference type="EMBL" id="LT907979">
    <property type="protein sequence ID" value="SOB74005.1"/>
    <property type="molecule type" value="Genomic_DNA"/>
</dbReference>
<keyword evidence="2" id="KW-1185">Reference proteome</keyword>
<dbReference type="Proteomes" id="UP000274850">
    <property type="component" value="Segment"/>
</dbReference>
<gene>
    <name evidence="1" type="ORF">BQ9231_00122</name>
</gene>
<organism evidence="1">
    <name type="scientific">Cedratvirus lausannensis</name>
    <dbReference type="NCBI Taxonomy" id="2023205"/>
    <lineage>
        <taxon>Viruses</taxon>
        <taxon>Pithoviruses</taxon>
        <taxon>Orthocedratvirinae</taxon>
        <taxon>Alphacedratvirus</taxon>
        <taxon>Alphacedratvirus francolausannense</taxon>
    </lineage>
</organism>
<evidence type="ECO:0000313" key="2">
    <source>
        <dbReference type="Proteomes" id="UP000274850"/>
    </source>
</evidence>
<sequence length="59" mass="7013">MDSTMKDEPREQCSVETALIDKYCKFFNPGYNKEACYKAIDVFAVCMEYRKKVYQQLNK</sequence>
<evidence type="ECO:0000313" key="1">
    <source>
        <dbReference type="EMBL" id="SOB74005.1"/>
    </source>
</evidence>
<name>A0A285Q1C7_9VIRU</name>
<reference evidence="1" key="1">
    <citation type="submission" date="2017-08" db="EMBL/GenBank/DDBJ databases">
        <authorList>
            <person name="de Groot N.N."/>
        </authorList>
    </citation>
    <scope>NUCLEOTIDE SEQUENCE</scope>
</reference>
<proteinExistence type="predicted"/>
<protein>
    <submittedName>
        <fullName evidence="1">Uncharacterized protein</fullName>
    </submittedName>
</protein>